<dbReference type="SUPFAM" id="SSF53098">
    <property type="entry name" value="Ribonuclease H-like"/>
    <property type="match status" value="1"/>
</dbReference>
<dbReference type="Ensembl" id="ENSPMGT00000004290.1">
    <property type="protein sequence ID" value="ENSPMGP00000004043.1"/>
    <property type="gene ID" value="ENSPMGG00000003453.1"/>
</dbReference>
<dbReference type="PROSITE" id="PS50879">
    <property type="entry name" value="RNASE_H_1"/>
    <property type="match status" value="1"/>
</dbReference>
<evidence type="ECO:0000256" key="1">
    <source>
        <dbReference type="SAM" id="MobiDB-lite"/>
    </source>
</evidence>
<keyword evidence="4" id="KW-1185">Reference proteome</keyword>
<dbReference type="Pfam" id="PF00075">
    <property type="entry name" value="RNase_H"/>
    <property type="match status" value="1"/>
</dbReference>
<feature type="region of interest" description="Disordered" evidence="1">
    <location>
        <begin position="28"/>
        <end position="120"/>
    </location>
</feature>
<evidence type="ECO:0000313" key="4">
    <source>
        <dbReference type="Proteomes" id="UP000261520"/>
    </source>
</evidence>
<feature type="compositionally biased region" description="Basic and acidic residues" evidence="1">
    <location>
        <begin position="28"/>
        <end position="45"/>
    </location>
</feature>
<name>A0A3B3ZHH1_9GOBI</name>
<evidence type="ECO:0000313" key="3">
    <source>
        <dbReference type="Ensembl" id="ENSPMGP00000004043.1"/>
    </source>
</evidence>
<protein>
    <recommendedName>
        <fullName evidence="2">RNase H type-1 domain-containing protein</fullName>
    </recommendedName>
</protein>
<dbReference type="AlphaFoldDB" id="A0A3B3ZHH1"/>
<reference evidence="3" key="1">
    <citation type="submission" date="2025-08" db="UniProtKB">
        <authorList>
            <consortium name="Ensembl"/>
        </authorList>
    </citation>
    <scope>IDENTIFICATION</scope>
</reference>
<organism evidence="3 4">
    <name type="scientific">Periophthalmus magnuspinnatus</name>
    <dbReference type="NCBI Taxonomy" id="409849"/>
    <lineage>
        <taxon>Eukaryota</taxon>
        <taxon>Metazoa</taxon>
        <taxon>Chordata</taxon>
        <taxon>Craniata</taxon>
        <taxon>Vertebrata</taxon>
        <taxon>Euteleostomi</taxon>
        <taxon>Actinopterygii</taxon>
        <taxon>Neopterygii</taxon>
        <taxon>Teleostei</taxon>
        <taxon>Neoteleostei</taxon>
        <taxon>Acanthomorphata</taxon>
        <taxon>Gobiaria</taxon>
        <taxon>Gobiiformes</taxon>
        <taxon>Gobioidei</taxon>
        <taxon>Gobiidae</taxon>
        <taxon>Oxudercinae</taxon>
        <taxon>Periophthalmus</taxon>
    </lineage>
</organism>
<sequence length="325" mass="37784">MEGVTRPWKEAYTAQSYDYLREAAIRRDRSVERFIEDQRRNRSESPPEESWGPQLYPTEGRIDRHRSARAIERPSTPDRPIPAQTRPWRTDSPERPTGTLSGVYSDPGPRGRSRQRSGLVERNIFATPQMNRETILGSEEEDEGNESGSTKMEFAAMVGLFPEKDRGETSREYLRRCHVSGDRDNAYWAWIAYDPLGRRLFQQKGHVKGSAQTAEIEAFMKALAWADRKKFRDIKIISDSKYVVEGFDQNLDIWRQTNFQTHKGKELEHMEQWIVISQLAQRKRIWVEHIYSHRPVTDEKGKGNQEVDKLAQLRHAGALLETREG</sequence>
<reference evidence="3" key="2">
    <citation type="submission" date="2025-09" db="UniProtKB">
        <authorList>
            <consortium name="Ensembl"/>
        </authorList>
    </citation>
    <scope>IDENTIFICATION</scope>
</reference>
<dbReference type="GO" id="GO:0003676">
    <property type="term" value="F:nucleic acid binding"/>
    <property type="evidence" value="ECO:0007669"/>
    <property type="project" value="InterPro"/>
</dbReference>
<accession>A0A3B3ZHH1</accession>
<dbReference type="Proteomes" id="UP000261520">
    <property type="component" value="Unplaced"/>
</dbReference>
<dbReference type="InterPro" id="IPR036397">
    <property type="entry name" value="RNaseH_sf"/>
</dbReference>
<evidence type="ECO:0000259" key="2">
    <source>
        <dbReference type="PROSITE" id="PS50879"/>
    </source>
</evidence>
<dbReference type="InterPro" id="IPR012337">
    <property type="entry name" value="RNaseH-like_sf"/>
</dbReference>
<dbReference type="InterPro" id="IPR002156">
    <property type="entry name" value="RNaseH_domain"/>
</dbReference>
<dbReference type="GO" id="GO:0004523">
    <property type="term" value="F:RNA-DNA hybrid ribonuclease activity"/>
    <property type="evidence" value="ECO:0007669"/>
    <property type="project" value="InterPro"/>
</dbReference>
<dbReference type="STRING" id="409849.ENSPMGP00000004043"/>
<dbReference type="Gene3D" id="3.30.420.10">
    <property type="entry name" value="Ribonuclease H-like superfamily/Ribonuclease H"/>
    <property type="match status" value="1"/>
</dbReference>
<feature type="domain" description="RNase H type-1" evidence="2">
    <location>
        <begin position="138"/>
        <end position="316"/>
    </location>
</feature>
<proteinExistence type="predicted"/>